<dbReference type="OrthoDB" id="5292888at2"/>
<name>A0A4V0YEW9_9BACL</name>
<dbReference type="EMBL" id="CP035492">
    <property type="protein sequence ID" value="QAY65671.1"/>
    <property type="molecule type" value="Genomic_DNA"/>
</dbReference>
<dbReference type="InterPro" id="IPR016181">
    <property type="entry name" value="Acyl_CoA_acyltransferase"/>
</dbReference>
<evidence type="ECO:0000313" key="2">
    <source>
        <dbReference type="EMBL" id="QAY65671.1"/>
    </source>
</evidence>
<dbReference type="Gene3D" id="3.40.630.30">
    <property type="match status" value="1"/>
</dbReference>
<gene>
    <name evidence="2" type="ORF">ET464_04010</name>
</gene>
<sequence>MLQAYQRIGLGRQLLEAVSLQLQSSGYSSMMAWVIEQNKAVRFYLHMGGVPFAQMNKTIGGAELSEIAIGWTWN</sequence>
<evidence type="ECO:0000313" key="3">
    <source>
        <dbReference type="Proteomes" id="UP000293568"/>
    </source>
</evidence>
<dbReference type="Pfam" id="PF13673">
    <property type="entry name" value="Acetyltransf_10"/>
    <property type="match status" value="1"/>
</dbReference>
<organism evidence="2 3">
    <name type="scientific">Paenibacillus protaetiae</name>
    <dbReference type="NCBI Taxonomy" id="2509456"/>
    <lineage>
        <taxon>Bacteria</taxon>
        <taxon>Bacillati</taxon>
        <taxon>Bacillota</taxon>
        <taxon>Bacilli</taxon>
        <taxon>Bacillales</taxon>
        <taxon>Paenibacillaceae</taxon>
        <taxon>Paenibacillus</taxon>
    </lineage>
</organism>
<keyword evidence="2" id="KW-0808">Transferase</keyword>
<accession>A0A4V0YEW9</accession>
<dbReference type="GO" id="GO:0016747">
    <property type="term" value="F:acyltransferase activity, transferring groups other than amino-acyl groups"/>
    <property type="evidence" value="ECO:0007669"/>
    <property type="project" value="InterPro"/>
</dbReference>
<reference evidence="2 3" key="1">
    <citation type="submission" date="2019-01" db="EMBL/GenBank/DDBJ databases">
        <title>Genome sequencing of strain FW100M-2.</title>
        <authorList>
            <person name="Heo J."/>
            <person name="Kim S.-J."/>
            <person name="Kim J.-S."/>
            <person name="Hong S.-B."/>
            <person name="Kwon S.-W."/>
        </authorList>
    </citation>
    <scope>NUCLEOTIDE SEQUENCE [LARGE SCALE GENOMIC DNA]</scope>
    <source>
        <strain evidence="2 3">FW100M-2</strain>
    </source>
</reference>
<dbReference type="KEGG" id="pprt:ET464_04010"/>
<dbReference type="InterPro" id="IPR000182">
    <property type="entry name" value="GNAT_dom"/>
</dbReference>
<proteinExistence type="predicted"/>
<keyword evidence="3" id="KW-1185">Reference proteome</keyword>
<dbReference type="SUPFAM" id="SSF55729">
    <property type="entry name" value="Acyl-CoA N-acyltransferases (Nat)"/>
    <property type="match status" value="1"/>
</dbReference>
<evidence type="ECO:0000259" key="1">
    <source>
        <dbReference type="PROSITE" id="PS51186"/>
    </source>
</evidence>
<protein>
    <submittedName>
        <fullName evidence="2">GNAT family N-acetyltransferase</fullName>
    </submittedName>
</protein>
<dbReference type="PROSITE" id="PS51186">
    <property type="entry name" value="GNAT"/>
    <property type="match status" value="1"/>
</dbReference>
<dbReference type="AlphaFoldDB" id="A0A4V0YEW9"/>
<feature type="domain" description="N-acetyltransferase" evidence="1">
    <location>
        <begin position="1"/>
        <end position="74"/>
    </location>
</feature>
<dbReference type="Proteomes" id="UP000293568">
    <property type="component" value="Chromosome"/>
</dbReference>